<proteinExistence type="predicted"/>
<dbReference type="RefSeq" id="WP_102197469.1">
    <property type="nucleotide sequence ID" value="NZ_PNHP01000001.1"/>
</dbReference>
<evidence type="ECO:0000256" key="1">
    <source>
        <dbReference type="SAM" id="MobiDB-lite"/>
    </source>
</evidence>
<feature type="compositionally biased region" description="Basic and acidic residues" evidence="1">
    <location>
        <begin position="40"/>
        <end position="57"/>
    </location>
</feature>
<reference evidence="2 3" key="1">
    <citation type="submission" date="2017-09" db="EMBL/GenBank/DDBJ databases">
        <title>Bacterial strain isolated from the female urinary microbiota.</title>
        <authorList>
            <person name="Thomas-White K."/>
            <person name="Kumar N."/>
            <person name="Forster S."/>
            <person name="Putonti C."/>
            <person name="Lawley T."/>
            <person name="Wolfe A.J."/>
        </authorList>
    </citation>
    <scope>NUCLEOTIDE SEQUENCE [LARGE SCALE GENOMIC DNA]</scope>
    <source>
        <strain evidence="2 3">UMB0204</strain>
    </source>
</reference>
<evidence type="ECO:0000313" key="3">
    <source>
        <dbReference type="Proteomes" id="UP000235658"/>
    </source>
</evidence>
<dbReference type="GeneID" id="84577806"/>
<dbReference type="AlphaFoldDB" id="A0A2N6UKP0"/>
<feature type="region of interest" description="Disordered" evidence="1">
    <location>
        <begin position="37"/>
        <end position="57"/>
    </location>
</feature>
<name>A0A2N6UKP0_9FIRM</name>
<comment type="caution">
    <text evidence="2">The sequence shown here is derived from an EMBL/GenBank/DDBJ whole genome shotgun (WGS) entry which is preliminary data.</text>
</comment>
<dbReference type="EMBL" id="PNHP01000001">
    <property type="protein sequence ID" value="PMC82387.1"/>
    <property type="molecule type" value="Genomic_DNA"/>
</dbReference>
<dbReference type="Proteomes" id="UP000235658">
    <property type="component" value="Unassembled WGS sequence"/>
</dbReference>
<evidence type="ECO:0000313" key="2">
    <source>
        <dbReference type="EMBL" id="PMC82387.1"/>
    </source>
</evidence>
<gene>
    <name evidence="2" type="ORF">CJ192_01260</name>
</gene>
<protein>
    <submittedName>
        <fullName evidence="2">Cobalt ABC transporter</fullName>
    </submittedName>
</protein>
<organism evidence="2 3">
    <name type="scientific">Anaerococcus hydrogenalis</name>
    <dbReference type="NCBI Taxonomy" id="33029"/>
    <lineage>
        <taxon>Bacteria</taxon>
        <taxon>Bacillati</taxon>
        <taxon>Bacillota</taxon>
        <taxon>Tissierellia</taxon>
        <taxon>Tissierellales</taxon>
        <taxon>Peptoniphilaceae</taxon>
        <taxon>Anaerococcus</taxon>
    </lineage>
</organism>
<sequence>MADELDGLARLLQEFIEKYADQTDFKSLDMPPEILESNLDFDKKNDENNNEDLKPTN</sequence>
<accession>A0A2N6UKP0</accession>